<protein>
    <recommendedName>
        <fullName evidence="1">DUF2249 domain-containing protein</fullName>
    </recommendedName>
</protein>
<dbReference type="OrthoDB" id="8451629at2"/>
<dbReference type="RefSeq" id="WP_105186377.1">
    <property type="nucleotide sequence ID" value="NZ_BAAAGO010000031.1"/>
</dbReference>
<dbReference type="AlphaFoldDB" id="A0A2N9JJG7"/>
<organism evidence="2 3">
    <name type="scientific">Micropruina glycogenica</name>
    <dbReference type="NCBI Taxonomy" id="75385"/>
    <lineage>
        <taxon>Bacteria</taxon>
        <taxon>Bacillati</taxon>
        <taxon>Actinomycetota</taxon>
        <taxon>Actinomycetes</taxon>
        <taxon>Propionibacteriales</taxon>
        <taxon>Nocardioidaceae</taxon>
        <taxon>Micropruina</taxon>
    </lineage>
</organism>
<gene>
    <name evidence="2" type="ORF">MPLG2_2661</name>
</gene>
<dbReference type="KEGG" id="mgg:MPLG2_2661"/>
<evidence type="ECO:0000313" key="2">
    <source>
        <dbReference type="EMBL" id="SPD87691.1"/>
    </source>
</evidence>
<evidence type="ECO:0000259" key="1">
    <source>
        <dbReference type="Pfam" id="PF10006"/>
    </source>
</evidence>
<evidence type="ECO:0000313" key="3">
    <source>
        <dbReference type="Proteomes" id="UP000238164"/>
    </source>
</evidence>
<dbReference type="Pfam" id="PF10006">
    <property type="entry name" value="DUF2249"/>
    <property type="match status" value="1"/>
</dbReference>
<proteinExistence type="predicted"/>
<sequence>MKQNLPMPGANADGCGCGHHESADIVFDVRAVPHAIRHASVFGAFDAIAVGGSLVLVAPHNPLPLLAQLAERAEIDVEYLDERPDDWRLRITRIA</sequence>
<dbReference type="InterPro" id="IPR018720">
    <property type="entry name" value="DUF2249"/>
</dbReference>
<accession>A0A2N9JJG7</accession>
<dbReference type="EMBL" id="LT985188">
    <property type="protein sequence ID" value="SPD87691.1"/>
    <property type="molecule type" value="Genomic_DNA"/>
</dbReference>
<reference evidence="2 3" key="1">
    <citation type="submission" date="2018-02" db="EMBL/GenBank/DDBJ databases">
        <authorList>
            <person name="Cohen D.B."/>
            <person name="Kent A.D."/>
        </authorList>
    </citation>
    <scope>NUCLEOTIDE SEQUENCE [LARGE SCALE GENOMIC DNA]</scope>
    <source>
        <strain evidence="2">1</strain>
    </source>
</reference>
<feature type="domain" description="DUF2249" evidence="1">
    <location>
        <begin position="27"/>
        <end position="93"/>
    </location>
</feature>
<keyword evidence="3" id="KW-1185">Reference proteome</keyword>
<dbReference type="Proteomes" id="UP000238164">
    <property type="component" value="Chromosome 1"/>
</dbReference>
<name>A0A2N9JJG7_9ACTN</name>